<accession>A1DJR4</accession>
<dbReference type="PANTHER" id="PTHR47431:SF5">
    <property type="entry name" value="ZN(II)2CYS6 TRANSCRIPTION FACTOR (EUROFUNG)"/>
    <property type="match status" value="1"/>
</dbReference>
<sequence>MLALIPPPHDRNQSEPCSVWLRRSYAQIFAQAALRMAEKEIEDFAGGWPSSDGLAEDRTFHPQLPTHLHPILALIVLSVYNLCQCGNKSRMRMRANQAITTAMDYSLHQLDEDATEAQRRAWWTAPWSLLLKAQDAIVSVCAVMRPLTAKSQTGSPALDLREQACRLDRHILSLAADCDLESEAAENDRAETLAASSLWKTACAMTHTARVKLHRYRAFSDIPIFLEKHCDLTFLKLDAFPSQTASLPAQSDLDSIFPFTQNESSVICLKSSLTISRALAGLPHSGYLPLRTAEMGEPRISSDARGCTGSLPLFKCAVMQASYVLYMLVHRLRAALSSKRLSVCYPLLNHPEPVTEIQDAKRLIEELRNGAHSMIGCMKRDMIFEGIGDMIRDLDAAYFSLFPN</sequence>
<evidence type="ECO:0008006" key="3">
    <source>
        <dbReference type="Google" id="ProtNLM"/>
    </source>
</evidence>
<dbReference type="KEGG" id="nfi:NFIA_003060"/>
<dbReference type="HOGENOM" id="CLU_014802_0_0_1"/>
<evidence type="ECO:0000313" key="2">
    <source>
        <dbReference type="Proteomes" id="UP000006702"/>
    </source>
</evidence>
<dbReference type="OMA" id="KCAAMQA"/>
<name>A1DJR4_NEOFI</name>
<evidence type="ECO:0000313" key="1">
    <source>
        <dbReference type="EMBL" id="EAW16953.1"/>
    </source>
</evidence>
<dbReference type="OrthoDB" id="2123952at2759"/>
<dbReference type="VEuPathDB" id="FungiDB:NFIA_003060"/>
<dbReference type="GeneID" id="4585171"/>
<dbReference type="eggNOG" id="ENOG502SKK7">
    <property type="taxonomic scope" value="Eukaryota"/>
</dbReference>
<dbReference type="AlphaFoldDB" id="A1DJR4"/>
<reference evidence="2" key="1">
    <citation type="journal article" date="2008" name="PLoS Genet.">
        <title>Genomic islands in the pathogenic filamentous fungus Aspergillus fumigatus.</title>
        <authorList>
            <person name="Fedorova N.D."/>
            <person name="Khaldi N."/>
            <person name="Joardar V.S."/>
            <person name="Maiti R."/>
            <person name="Amedeo P."/>
            <person name="Anderson M.J."/>
            <person name="Crabtree J."/>
            <person name="Silva J.C."/>
            <person name="Badger J.H."/>
            <person name="Albarraq A."/>
            <person name="Angiuoli S."/>
            <person name="Bussey H."/>
            <person name="Bowyer P."/>
            <person name="Cotty P.J."/>
            <person name="Dyer P.S."/>
            <person name="Egan A."/>
            <person name="Galens K."/>
            <person name="Fraser-Liggett C.M."/>
            <person name="Haas B.J."/>
            <person name="Inman J.M."/>
            <person name="Kent R."/>
            <person name="Lemieux S."/>
            <person name="Malavazi I."/>
            <person name="Orvis J."/>
            <person name="Roemer T."/>
            <person name="Ronning C.M."/>
            <person name="Sundaram J.P."/>
            <person name="Sutton G."/>
            <person name="Turner G."/>
            <person name="Venter J.C."/>
            <person name="White O.R."/>
            <person name="Whitty B.R."/>
            <person name="Youngman P."/>
            <person name="Wolfe K.H."/>
            <person name="Goldman G.H."/>
            <person name="Wortman J.R."/>
            <person name="Jiang B."/>
            <person name="Denning D.W."/>
            <person name="Nierman W.C."/>
        </authorList>
    </citation>
    <scope>NUCLEOTIDE SEQUENCE [LARGE SCALE GENOMIC DNA]</scope>
    <source>
        <strain evidence="2">ATCC 1020 / DSM 3700 / CBS 544.65 / FGSC A1164 / JCM 1740 / NRRL 181 / WB 181</strain>
    </source>
</reference>
<organism evidence="1 2">
    <name type="scientific">Neosartorya fischeri (strain ATCC 1020 / DSM 3700 / CBS 544.65 / FGSC A1164 / JCM 1740 / NRRL 181 / WB 181)</name>
    <name type="common">Aspergillus fischerianus</name>
    <dbReference type="NCBI Taxonomy" id="331117"/>
    <lineage>
        <taxon>Eukaryota</taxon>
        <taxon>Fungi</taxon>
        <taxon>Dikarya</taxon>
        <taxon>Ascomycota</taxon>
        <taxon>Pezizomycotina</taxon>
        <taxon>Eurotiomycetes</taxon>
        <taxon>Eurotiomycetidae</taxon>
        <taxon>Eurotiales</taxon>
        <taxon>Aspergillaceae</taxon>
        <taxon>Aspergillus</taxon>
        <taxon>Aspergillus subgen. Fumigati</taxon>
    </lineage>
</organism>
<dbReference type="Proteomes" id="UP000006702">
    <property type="component" value="Unassembled WGS sequence"/>
</dbReference>
<keyword evidence="2" id="KW-1185">Reference proteome</keyword>
<protein>
    <recommendedName>
        <fullName evidence="3">C6 finger domain protein</fullName>
    </recommendedName>
</protein>
<proteinExistence type="predicted"/>
<dbReference type="PANTHER" id="PTHR47431">
    <property type="entry name" value="ZN(II)2CYS6 TRANSCRIPTION FACTOR (EUROFUNG)-RELATED"/>
    <property type="match status" value="1"/>
</dbReference>
<dbReference type="RefSeq" id="XP_001258850.1">
    <property type="nucleotide sequence ID" value="XM_001258849.1"/>
</dbReference>
<gene>
    <name evidence="1" type="ORF">NFIA_003060</name>
</gene>
<dbReference type="EMBL" id="DS027697">
    <property type="protein sequence ID" value="EAW16953.1"/>
    <property type="molecule type" value="Genomic_DNA"/>
</dbReference>